<dbReference type="PANTHER" id="PTHR42693">
    <property type="entry name" value="ARYLSULFATASE FAMILY MEMBER"/>
    <property type="match status" value="1"/>
</dbReference>
<evidence type="ECO:0000256" key="1">
    <source>
        <dbReference type="ARBA" id="ARBA00008779"/>
    </source>
</evidence>
<evidence type="ECO:0000259" key="4">
    <source>
        <dbReference type="Pfam" id="PF00884"/>
    </source>
</evidence>
<gene>
    <name evidence="5" type="ordered locus">Isop_3680</name>
</gene>
<dbReference type="Gene3D" id="3.40.720.10">
    <property type="entry name" value="Alkaline Phosphatase, subunit A"/>
    <property type="match status" value="1"/>
</dbReference>
<sequence>MARSLPQTLTSPRIRIPLGTKSGSRPSKRFVGRLIVGPRPDDDATPILLMREALTAALVLGSAAAALDLGVVTLKLNGLLPLTYLDLHIHQSWWVVTPIGNGLVMGLTALVVGSLAWALATATGWSKRLGPWVAARRDWGRSAIWSLGGVVAAWGPLSRLDLLDPWAVRILAAGVGLQAARVLVGSDIHRQRRRRWLVVAISLLVGGATSGWGAIESVRRGATIDQNRGAASLTDDPARRPNVVLVVWDTVRADRTTVHGYPRDTTPRLAELAQRGIVFEEARAAAPWTLASHWTMFTGRWPHELGIRFDRPTQNDAATLAELLASRGYRTAGFVANPTYCNRIYGLDRGFQTYVDLPSNQAWTPRVLLRGTRSGWVLLDLLVRLQPSWFQGINAHAPRRSAQHINADALAWARNLRKRQGDRSPFFLFLNHYDAHGPYRPDPSRPLRFAAESPADPLNASPRIIATLKRQGQATPERIAQATRLLSDLYDECLYDLDLALGQLVADLERLGEAERTWIVVTADHGEHFGEHGGLYSHGSSLYREQIHVPLVVIPPAGLVDLPRGLRIAAPVSLRDLPATLLDWSGAPLNDQAATPGVPGRSLARFWNDAPDVLPDDHIYAWHDHHILSGGRSPLPPEHGVWEAVVGPTRTYLKLNQGREALYDLQADPCEAVDLSERPDEVHWLDAFRRLARVIRGRSPSTDPNAPSGQ</sequence>
<dbReference type="InterPro" id="IPR000917">
    <property type="entry name" value="Sulfatase_N"/>
</dbReference>
<comment type="similarity">
    <text evidence="1">Belongs to the sulfatase family.</text>
</comment>
<reference key="1">
    <citation type="submission" date="2010-11" db="EMBL/GenBank/DDBJ databases">
        <title>The complete sequence of chromosome of Isophaera pallida ATCC 43644.</title>
        <authorList>
            <consortium name="US DOE Joint Genome Institute (JGI-PGF)"/>
            <person name="Lucas S."/>
            <person name="Copeland A."/>
            <person name="Lapidus A."/>
            <person name="Bruce D."/>
            <person name="Goodwin L."/>
            <person name="Pitluck S."/>
            <person name="Kyrpides N."/>
            <person name="Mavromatis K."/>
            <person name="Pagani I."/>
            <person name="Ivanova N."/>
            <person name="Saunders E."/>
            <person name="Brettin T."/>
            <person name="Detter J.C."/>
            <person name="Han C."/>
            <person name="Tapia R."/>
            <person name="Land M."/>
            <person name="Hauser L."/>
            <person name="Markowitz V."/>
            <person name="Cheng J.-F."/>
            <person name="Hugenholtz P."/>
            <person name="Woyke T."/>
            <person name="Wu D."/>
            <person name="Eisen J.A."/>
        </authorList>
    </citation>
    <scope>NUCLEOTIDE SEQUENCE</scope>
    <source>
        <strain>ATCC 43644</strain>
    </source>
</reference>
<dbReference type="Proteomes" id="UP000008631">
    <property type="component" value="Chromosome"/>
</dbReference>
<feature type="transmembrane region" description="Helical" evidence="3">
    <location>
        <begin position="196"/>
        <end position="215"/>
    </location>
</feature>
<proteinExistence type="inferred from homology"/>
<dbReference type="CDD" id="cd16148">
    <property type="entry name" value="sulfatase_like"/>
    <property type="match status" value="1"/>
</dbReference>
<protein>
    <submittedName>
        <fullName evidence="5">Sulfatase</fullName>
    </submittedName>
</protein>
<keyword evidence="3" id="KW-0472">Membrane</keyword>
<evidence type="ECO:0000256" key="2">
    <source>
        <dbReference type="ARBA" id="ARBA00022801"/>
    </source>
</evidence>
<dbReference type="InterPro" id="IPR017850">
    <property type="entry name" value="Alkaline_phosphatase_core_sf"/>
</dbReference>
<reference evidence="5 6" key="2">
    <citation type="journal article" date="2011" name="Stand. Genomic Sci.">
        <title>Complete genome sequence of Isosphaera pallida type strain (IS1B).</title>
        <authorList>
            <consortium name="US DOE Joint Genome Institute (JGI-PGF)"/>
            <person name="Goker M."/>
            <person name="Cleland D."/>
            <person name="Saunders E."/>
            <person name="Lapidus A."/>
            <person name="Nolan M."/>
            <person name="Lucas S."/>
            <person name="Hammon N."/>
            <person name="Deshpande S."/>
            <person name="Cheng J.F."/>
            <person name="Tapia R."/>
            <person name="Han C."/>
            <person name="Goodwin L."/>
            <person name="Pitluck S."/>
            <person name="Liolios K."/>
            <person name="Pagani I."/>
            <person name="Ivanova N."/>
            <person name="Mavromatis K."/>
            <person name="Pati A."/>
            <person name="Chen A."/>
            <person name="Palaniappan K."/>
            <person name="Land M."/>
            <person name="Hauser L."/>
            <person name="Chang Y.J."/>
            <person name="Jeffries C.D."/>
            <person name="Detter J.C."/>
            <person name="Beck B."/>
            <person name="Woyke T."/>
            <person name="Bristow J."/>
            <person name="Eisen J.A."/>
            <person name="Markowitz V."/>
            <person name="Hugenholtz P."/>
            <person name="Kyrpides N.C."/>
            <person name="Klenk H.P."/>
        </authorList>
    </citation>
    <scope>NUCLEOTIDE SEQUENCE [LARGE SCALE GENOMIC DNA]</scope>
    <source>
        <strain evidence="6">ATCC 43644 / DSM 9630 / IS1B</strain>
    </source>
</reference>
<keyword evidence="2" id="KW-0378">Hydrolase</keyword>
<accession>E8QZA7</accession>
<dbReference type="PANTHER" id="PTHR42693:SF53">
    <property type="entry name" value="ENDO-4-O-SULFATASE"/>
    <property type="match status" value="1"/>
</dbReference>
<feature type="transmembrane region" description="Helical" evidence="3">
    <location>
        <begin position="93"/>
        <end position="122"/>
    </location>
</feature>
<dbReference type="SUPFAM" id="SSF53649">
    <property type="entry name" value="Alkaline phosphatase-like"/>
    <property type="match status" value="1"/>
</dbReference>
<dbReference type="eggNOG" id="COG3119">
    <property type="taxonomic scope" value="Bacteria"/>
</dbReference>
<keyword evidence="3" id="KW-1133">Transmembrane helix</keyword>
<keyword evidence="3" id="KW-0812">Transmembrane</keyword>
<evidence type="ECO:0000313" key="6">
    <source>
        <dbReference type="Proteomes" id="UP000008631"/>
    </source>
</evidence>
<evidence type="ECO:0000313" key="5">
    <source>
        <dbReference type="EMBL" id="ADV64236.1"/>
    </source>
</evidence>
<keyword evidence="6" id="KW-1185">Reference proteome</keyword>
<feature type="domain" description="Sulfatase N-terminal" evidence="4">
    <location>
        <begin position="241"/>
        <end position="586"/>
    </location>
</feature>
<feature type="transmembrane region" description="Helical" evidence="3">
    <location>
        <begin position="53"/>
        <end position="73"/>
    </location>
</feature>
<dbReference type="AlphaFoldDB" id="E8QZA7"/>
<dbReference type="STRING" id="575540.Isop_3680"/>
<name>E8QZA7_ISOPI</name>
<dbReference type="KEGG" id="ipa:Isop_3680"/>
<dbReference type="Pfam" id="PF00884">
    <property type="entry name" value="Sulfatase"/>
    <property type="match status" value="1"/>
</dbReference>
<dbReference type="OrthoDB" id="9782218at2"/>
<dbReference type="GO" id="GO:0004065">
    <property type="term" value="F:arylsulfatase activity"/>
    <property type="evidence" value="ECO:0007669"/>
    <property type="project" value="TreeGrafter"/>
</dbReference>
<dbReference type="InParanoid" id="E8QZA7"/>
<evidence type="ECO:0000256" key="3">
    <source>
        <dbReference type="SAM" id="Phobius"/>
    </source>
</evidence>
<organism evidence="5 6">
    <name type="scientific">Isosphaera pallida (strain ATCC 43644 / DSM 9630 / IS1B)</name>
    <dbReference type="NCBI Taxonomy" id="575540"/>
    <lineage>
        <taxon>Bacteria</taxon>
        <taxon>Pseudomonadati</taxon>
        <taxon>Planctomycetota</taxon>
        <taxon>Planctomycetia</taxon>
        <taxon>Isosphaerales</taxon>
        <taxon>Isosphaeraceae</taxon>
        <taxon>Isosphaera</taxon>
    </lineage>
</organism>
<dbReference type="EMBL" id="CP002353">
    <property type="protein sequence ID" value="ADV64236.1"/>
    <property type="molecule type" value="Genomic_DNA"/>
</dbReference>
<dbReference type="HOGENOM" id="CLU_006332_14_1_0"/>
<dbReference type="InterPro" id="IPR050738">
    <property type="entry name" value="Sulfatase"/>
</dbReference>